<sequence>VHSNRGHRNRRDRVIYGENSSFDNNSILTSTKVDIIEQLEKLTLSFKCSKAREQKKDEHSANSPRTRDTITKNKVVKRKRFLLDTMDNLYTKYNKDESFKISRSTFMNLKPFWILKKTMTDRDTCLCKVHENYNFL</sequence>
<proteinExistence type="predicted"/>
<organism evidence="2 3">
    <name type="scientific">Microctonus hyperodae</name>
    <name type="common">Parasitoid wasp</name>
    <dbReference type="NCBI Taxonomy" id="165561"/>
    <lineage>
        <taxon>Eukaryota</taxon>
        <taxon>Metazoa</taxon>
        <taxon>Ecdysozoa</taxon>
        <taxon>Arthropoda</taxon>
        <taxon>Hexapoda</taxon>
        <taxon>Insecta</taxon>
        <taxon>Pterygota</taxon>
        <taxon>Neoptera</taxon>
        <taxon>Endopterygota</taxon>
        <taxon>Hymenoptera</taxon>
        <taxon>Apocrita</taxon>
        <taxon>Ichneumonoidea</taxon>
        <taxon>Braconidae</taxon>
        <taxon>Euphorinae</taxon>
        <taxon>Microctonus</taxon>
    </lineage>
</organism>
<evidence type="ECO:0000313" key="2">
    <source>
        <dbReference type="EMBL" id="KAK0156949.1"/>
    </source>
</evidence>
<protein>
    <submittedName>
        <fullName evidence="2">Uncharacterized protein</fullName>
    </submittedName>
</protein>
<name>A0AA39C3K0_MICHY</name>
<comment type="caution">
    <text evidence="2">The sequence shown here is derived from an EMBL/GenBank/DDBJ whole genome shotgun (WGS) entry which is preliminary data.</text>
</comment>
<dbReference type="Proteomes" id="UP001168972">
    <property type="component" value="Unassembled WGS sequence"/>
</dbReference>
<feature type="region of interest" description="Disordered" evidence="1">
    <location>
        <begin position="50"/>
        <end position="70"/>
    </location>
</feature>
<reference evidence="2" key="2">
    <citation type="submission" date="2023-03" db="EMBL/GenBank/DDBJ databases">
        <authorList>
            <person name="Inwood S.N."/>
            <person name="Skelly J.G."/>
            <person name="Guhlin J."/>
            <person name="Harrop T.W.R."/>
            <person name="Goldson S.G."/>
            <person name="Dearden P.K."/>
        </authorList>
    </citation>
    <scope>NUCLEOTIDE SEQUENCE</scope>
    <source>
        <strain evidence="2">Lincoln</strain>
        <tissue evidence="2">Whole body</tissue>
    </source>
</reference>
<dbReference type="EMBL" id="JAQQBR010002686">
    <property type="protein sequence ID" value="KAK0156949.1"/>
    <property type="molecule type" value="Genomic_DNA"/>
</dbReference>
<feature type="non-terminal residue" evidence="2">
    <location>
        <position position="1"/>
    </location>
</feature>
<reference evidence="2" key="1">
    <citation type="journal article" date="2023" name="bioRxiv">
        <title>Scaffold-level genome assemblies of two parasitoid biocontrol wasps reveal the parthenogenesis mechanism and an associated novel virus.</title>
        <authorList>
            <person name="Inwood S."/>
            <person name="Skelly J."/>
            <person name="Guhlin J."/>
            <person name="Harrop T."/>
            <person name="Goldson S."/>
            <person name="Dearden P."/>
        </authorList>
    </citation>
    <scope>NUCLEOTIDE SEQUENCE</scope>
    <source>
        <strain evidence="2">Lincoln</strain>
        <tissue evidence="2">Whole body</tissue>
    </source>
</reference>
<accession>A0AA39C3K0</accession>
<dbReference type="AlphaFoldDB" id="A0AA39C3K0"/>
<evidence type="ECO:0000313" key="3">
    <source>
        <dbReference type="Proteomes" id="UP001168972"/>
    </source>
</evidence>
<feature type="non-terminal residue" evidence="2">
    <location>
        <position position="136"/>
    </location>
</feature>
<evidence type="ECO:0000256" key="1">
    <source>
        <dbReference type="SAM" id="MobiDB-lite"/>
    </source>
</evidence>
<keyword evidence="3" id="KW-1185">Reference proteome</keyword>
<gene>
    <name evidence="2" type="ORF">PV327_011508</name>
</gene>